<dbReference type="InterPro" id="IPR001387">
    <property type="entry name" value="Cro/C1-type_HTH"/>
</dbReference>
<dbReference type="EMBL" id="WUBS01000025">
    <property type="protein sequence ID" value="NDL65904.1"/>
    <property type="molecule type" value="Genomic_DNA"/>
</dbReference>
<evidence type="ECO:0000313" key="3">
    <source>
        <dbReference type="EMBL" id="NDL65904.1"/>
    </source>
</evidence>
<protein>
    <submittedName>
        <fullName evidence="3">HigA family addiction module antidote protein</fullName>
    </submittedName>
</protein>
<dbReference type="Proteomes" id="UP000461443">
    <property type="component" value="Unassembled WGS sequence"/>
</dbReference>
<proteinExistence type="predicted"/>
<dbReference type="RefSeq" id="WP_162368616.1">
    <property type="nucleotide sequence ID" value="NZ_WUBS01000025.1"/>
</dbReference>
<dbReference type="NCBIfam" id="TIGR02607">
    <property type="entry name" value="antidote_HigA"/>
    <property type="match status" value="1"/>
</dbReference>
<evidence type="ECO:0000259" key="2">
    <source>
        <dbReference type="PROSITE" id="PS50943"/>
    </source>
</evidence>
<dbReference type="Pfam" id="PF01381">
    <property type="entry name" value="HTH_3"/>
    <property type="match status" value="1"/>
</dbReference>
<evidence type="ECO:0000256" key="1">
    <source>
        <dbReference type="ARBA" id="ARBA00023125"/>
    </source>
</evidence>
<dbReference type="SUPFAM" id="SSF47413">
    <property type="entry name" value="lambda repressor-like DNA-binding domains"/>
    <property type="match status" value="1"/>
</dbReference>
<keyword evidence="1" id="KW-0238">DNA-binding</keyword>
<dbReference type="Gene3D" id="1.10.260.40">
    <property type="entry name" value="lambda repressor-like DNA-binding domains"/>
    <property type="match status" value="1"/>
</dbReference>
<accession>A0A845SSK2</accession>
<organism evidence="3 4">
    <name type="scientific">Acerihabitans arboris</name>
    <dbReference type="NCBI Taxonomy" id="2691583"/>
    <lineage>
        <taxon>Bacteria</taxon>
        <taxon>Pseudomonadati</taxon>
        <taxon>Pseudomonadota</taxon>
        <taxon>Gammaproteobacteria</taxon>
        <taxon>Enterobacterales</taxon>
        <taxon>Pectobacteriaceae</taxon>
        <taxon>Acerihabitans</taxon>
    </lineage>
</organism>
<dbReference type="PANTHER" id="PTHR36924">
    <property type="entry name" value="ANTITOXIN HIGA-1"/>
    <property type="match status" value="1"/>
</dbReference>
<name>A0A845SSK2_9GAMM</name>
<comment type="caution">
    <text evidence="3">The sequence shown here is derived from an EMBL/GenBank/DDBJ whole genome shotgun (WGS) entry which is preliminary data.</text>
</comment>
<dbReference type="InterPro" id="IPR010982">
    <property type="entry name" value="Lambda_DNA-bd_dom_sf"/>
</dbReference>
<dbReference type="AlphaFoldDB" id="A0A845SSK2"/>
<dbReference type="CDD" id="cd00093">
    <property type="entry name" value="HTH_XRE"/>
    <property type="match status" value="1"/>
</dbReference>
<keyword evidence="4" id="KW-1185">Reference proteome</keyword>
<gene>
    <name evidence="3" type="ORF">GRH90_24540</name>
</gene>
<reference evidence="3 4" key="1">
    <citation type="submission" date="2019-12" db="EMBL/GenBank/DDBJ databases">
        <authorList>
            <person name="Lee S.D."/>
        </authorList>
    </citation>
    <scope>NUCLEOTIDE SEQUENCE [LARGE SCALE GENOMIC DNA]</scope>
    <source>
        <strain evidence="3 4">SAP-6</strain>
    </source>
</reference>
<dbReference type="GO" id="GO:0003677">
    <property type="term" value="F:DNA binding"/>
    <property type="evidence" value="ECO:0007669"/>
    <property type="project" value="UniProtKB-KW"/>
</dbReference>
<feature type="domain" description="HTH cro/C1-type" evidence="2">
    <location>
        <begin position="21"/>
        <end position="66"/>
    </location>
</feature>
<sequence length="93" mass="10004">MTRMHNPAHPGAVLREYLGDISVTEAAKALGVTRAALSRILNGSTGISADMALRLEAALGTSAEMWTSMQSQYEIWIASQNSRPAIKPLLEHA</sequence>
<dbReference type="PROSITE" id="PS50943">
    <property type="entry name" value="HTH_CROC1"/>
    <property type="match status" value="1"/>
</dbReference>
<dbReference type="PANTHER" id="PTHR36924:SF1">
    <property type="entry name" value="ANTITOXIN HIGA-1"/>
    <property type="match status" value="1"/>
</dbReference>
<evidence type="ECO:0000313" key="4">
    <source>
        <dbReference type="Proteomes" id="UP000461443"/>
    </source>
</evidence>
<reference evidence="3 4" key="2">
    <citation type="submission" date="2020-02" db="EMBL/GenBank/DDBJ databases">
        <title>The new genus of Enterobacteriales.</title>
        <authorList>
            <person name="Kim I.S."/>
        </authorList>
    </citation>
    <scope>NUCLEOTIDE SEQUENCE [LARGE SCALE GENOMIC DNA]</scope>
    <source>
        <strain evidence="3 4">SAP-6</strain>
    </source>
</reference>
<dbReference type="SMART" id="SM00530">
    <property type="entry name" value="HTH_XRE"/>
    <property type="match status" value="1"/>
</dbReference>
<dbReference type="InterPro" id="IPR013430">
    <property type="entry name" value="Toxin_antidote_HigA"/>
</dbReference>